<dbReference type="InterPro" id="IPR032288">
    <property type="entry name" value="Metallophos_C"/>
</dbReference>
<dbReference type="InterPro" id="IPR029052">
    <property type="entry name" value="Metallo-depent_PP-like"/>
</dbReference>
<feature type="chain" id="PRO_5047107048" evidence="1">
    <location>
        <begin position="20"/>
        <end position="520"/>
    </location>
</feature>
<keyword evidence="1" id="KW-0732">Signal</keyword>
<proteinExistence type="predicted"/>
<evidence type="ECO:0000256" key="1">
    <source>
        <dbReference type="SAM" id="SignalP"/>
    </source>
</evidence>
<feature type="domain" description="Calcineurin-like phosphoesterase C-terminal" evidence="3">
    <location>
        <begin position="339"/>
        <end position="503"/>
    </location>
</feature>
<evidence type="ECO:0000259" key="2">
    <source>
        <dbReference type="Pfam" id="PF00149"/>
    </source>
</evidence>
<accession>A0ABV9NKM0</accession>
<sequence>MPRFSVLLSSLVLALPVQAVEIAGRVHDGGRGVGGVLVSNGETLVRTDADGRYRIDVEDGQTVFVIKPPQCALPTGEDGLPVFWRHYLPEGTPTLRYGGIAPTPADASWDFALDCSVPAAAPPFDVLVFGDTQVTRSEDVGYYREDIVAPILSGRSPGREARFGVTLGDVVNDRLSLYPELNAVTAQLGIPWLHAAGNHDMDFDAAHDTASLTNFRRTYGPDTLAYEEGPVSLLVLDDVIYRPGERPAYVGGLREDQFAFLEAYLGQLPRERLVVLAMHIPLFTPAGKRETFRAADRERLYRLLEPFPNVLVLSAHTHVQQHYFHGAEDGWRGASPLHEYNVGAVCGGFWGGAKDARGVPDAVMADGTPNGHALMRVEADGGYSLRYVPAKGDPEAGLRLYGPRVLRRGAYPGVPVYANVFMGIDGDRVEMRIGDGDWTPMTRVDEPDPHVVRINLADDAAGSLRGFDRVPQAVPSTHLWRAMLPTDLASGVHVVEVRAFDRWRGELRAQTRYRLDDAEP</sequence>
<dbReference type="SUPFAM" id="SSF56300">
    <property type="entry name" value="Metallo-dependent phosphatases"/>
    <property type="match status" value="1"/>
</dbReference>
<feature type="domain" description="Calcineurin-like phosphoesterase" evidence="2">
    <location>
        <begin position="126"/>
        <end position="319"/>
    </location>
</feature>
<evidence type="ECO:0000259" key="3">
    <source>
        <dbReference type="Pfam" id="PF16370"/>
    </source>
</evidence>
<evidence type="ECO:0000259" key="4">
    <source>
        <dbReference type="Pfam" id="PF16371"/>
    </source>
</evidence>
<dbReference type="Pfam" id="PF16371">
    <property type="entry name" value="MetallophosN"/>
    <property type="match status" value="1"/>
</dbReference>
<name>A0ABV9NKM0_9GAMM</name>
<keyword evidence="6" id="KW-1185">Reference proteome</keyword>
<organism evidence="5 6">
    <name type="scientific">Coralloluteibacterium thermophilum</name>
    <dbReference type="NCBI Taxonomy" id="2707049"/>
    <lineage>
        <taxon>Bacteria</taxon>
        <taxon>Pseudomonadati</taxon>
        <taxon>Pseudomonadota</taxon>
        <taxon>Gammaproteobacteria</taxon>
        <taxon>Lysobacterales</taxon>
        <taxon>Lysobacteraceae</taxon>
        <taxon>Coralloluteibacterium</taxon>
    </lineage>
</organism>
<protein>
    <submittedName>
        <fullName evidence="5">Calcineurin-like phosphoesterase C-terminal domain-containing protein</fullName>
    </submittedName>
</protein>
<comment type="caution">
    <text evidence="5">The sequence shown here is derived from an EMBL/GenBank/DDBJ whole genome shotgun (WGS) entry which is preliminary data.</text>
</comment>
<dbReference type="Pfam" id="PF00149">
    <property type="entry name" value="Metallophos"/>
    <property type="match status" value="1"/>
</dbReference>
<dbReference type="PANTHER" id="PTHR43143">
    <property type="entry name" value="METALLOPHOSPHOESTERASE, CALCINEURIN SUPERFAMILY"/>
    <property type="match status" value="1"/>
</dbReference>
<dbReference type="Pfam" id="PF16370">
    <property type="entry name" value="MetallophosC"/>
    <property type="match status" value="1"/>
</dbReference>
<feature type="signal peptide" evidence="1">
    <location>
        <begin position="1"/>
        <end position="19"/>
    </location>
</feature>
<dbReference type="PANTHER" id="PTHR43143:SF6">
    <property type="entry name" value="BLL3016 PROTEIN"/>
    <property type="match status" value="1"/>
</dbReference>
<reference evidence="6" key="1">
    <citation type="journal article" date="2019" name="Int. J. Syst. Evol. Microbiol.">
        <title>The Global Catalogue of Microorganisms (GCM) 10K type strain sequencing project: providing services to taxonomists for standard genome sequencing and annotation.</title>
        <authorList>
            <consortium name="The Broad Institute Genomics Platform"/>
            <consortium name="The Broad Institute Genome Sequencing Center for Infectious Disease"/>
            <person name="Wu L."/>
            <person name="Ma J."/>
        </authorList>
    </citation>
    <scope>NUCLEOTIDE SEQUENCE [LARGE SCALE GENOMIC DNA]</scope>
    <source>
        <strain evidence="6">CGMCC 1.13574</strain>
    </source>
</reference>
<dbReference type="InterPro" id="IPR004843">
    <property type="entry name" value="Calcineurin-like_PHP"/>
</dbReference>
<dbReference type="InterPro" id="IPR051918">
    <property type="entry name" value="STPP_CPPED1"/>
</dbReference>
<dbReference type="InterPro" id="IPR032285">
    <property type="entry name" value="Metallophos_N"/>
</dbReference>
<dbReference type="Proteomes" id="UP001595892">
    <property type="component" value="Unassembled WGS sequence"/>
</dbReference>
<gene>
    <name evidence="5" type="ORF">ACFO3Q_11715</name>
</gene>
<dbReference type="RefSeq" id="WP_377004908.1">
    <property type="nucleotide sequence ID" value="NZ_JBHSGG010000033.1"/>
</dbReference>
<feature type="domain" description="Calcineurin-like phosphoesterase N-terminal" evidence="4">
    <location>
        <begin position="24"/>
        <end position="87"/>
    </location>
</feature>
<evidence type="ECO:0000313" key="5">
    <source>
        <dbReference type="EMBL" id="MFC4728836.1"/>
    </source>
</evidence>
<evidence type="ECO:0000313" key="6">
    <source>
        <dbReference type="Proteomes" id="UP001595892"/>
    </source>
</evidence>
<dbReference type="Gene3D" id="3.60.21.10">
    <property type="match status" value="1"/>
</dbReference>
<dbReference type="EMBL" id="JBHSGG010000033">
    <property type="protein sequence ID" value="MFC4728836.1"/>
    <property type="molecule type" value="Genomic_DNA"/>
</dbReference>